<dbReference type="InterPro" id="IPR003329">
    <property type="entry name" value="Cytidylyl_trans"/>
</dbReference>
<dbReference type="InterPro" id="IPR029044">
    <property type="entry name" value="Nucleotide-diphossugar_trans"/>
</dbReference>
<dbReference type="Proteomes" id="UP001305815">
    <property type="component" value="Chromosome"/>
</dbReference>
<dbReference type="Gene3D" id="3.90.550.10">
    <property type="entry name" value="Spore Coat Polysaccharide Biosynthesis Protein SpsA, Chain A"/>
    <property type="match status" value="1"/>
</dbReference>
<proteinExistence type="predicted"/>
<dbReference type="SUPFAM" id="SSF53448">
    <property type="entry name" value="Nucleotide-diphospho-sugar transferases"/>
    <property type="match status" value="1"/>
</dbReference>
<dbReference type="SUPFAM" id="SSF53756">
    <property type="entry name" value="UDP-Glycosyltransferase/glycogen phosphorylase"/>
    <property type="match status" value="1"/>
</dbReference>
<dbReference type="RefSeq" id="WP_316264347.1">
    <property type="nucleotide sequence ID" value="NZ_AP027742.1"/>
</dbReference>
<reference evidence="2" key="1">
    <citation type="journal article" date="2023" name="Int. J. Syst. Evol. Microbiol.">
        <title>Claveliimonas bilis gen. nov., sp. nov., deoxycholic acid-producing bacteria isolated from human faeces, and reclassification of Sellimonas monacensis Zenner et al. 2021 as Claveliimonas monacensis comb. nov.</title>
        <authorList>
            <person name="Hisatomi A."/>
            <person name="Kastawa N.W.E.P.G."/>
            <person name="Song I."/>
            <person name="Ohkuma M."/>
            <person name="Fukiya S."/>
            <person name="Sakamoto M."/>
        </authorList>
    </citation>
    <scope>NUCLEOTIDE SEQUENCE [LARGE SCALE GENOMIC DNA]</scope>
    <source>
        <strain evidence="2">12BBH14</strain>
    </source>
</reference>
<protein>
    <submittedName>
        <fullName evidence="1">Cytidyltransferase</fullName>
    </submittedName>
</protein>
<gene>
    <name evidence="1" type="ORF">Lac1_14990</name>
</gene>
<keyword evidence="2" id="KW-1185">Reference proteome</keyword>
<dbReference type="Gene3D" id="3.40.50.2000">
    <property type="entry name" value="Glycogen Phosphorylase B"/>
    <property type="match status" value="1"/>
</dbReference>
<dbReference type="PANTHER" id="PTHR21485">
    <property type="entry name" value="HAD SUPERFAMILY MEMBERS CMAS AND KDSC"/>
    <property type="match status" value="1"/>
</dbReference>
<dbReference type="InterPro" id="IPR050793">
    <property type="entry name" value="CMP-NeuNAc_synthase"/>
</dbReference>
<evidence type="ECO:0000313" key="1">
    <source>
        <dbReference type="EMBL" id="BDZ77316.1"/>
    </source>
</evidence>
<organism evidence="1 2">
    <name type="scientific">Claveliimonas bilis</name>
    <dbReference type="NCBI Taxonomy" id="3028070"/>
    <lineage>
        <taxon>Bacteria</taxon>
        <taxon>Bacillati</taxon>
        <taxon>Bacillota</taxon>
        <taxon>Clostridia</taxon>
        <taxon>Lachnospirales</taxon>
        <taxon>Lachnospiraceae</taxon>
        <taxon>Claveliimonas</taxon>
    </lineage>
</organism>
<name>A0ABM8I4W2_9FIRM</name>
<sequence length="532" mass="60170">MKILAVIPARAGSKGIPNKNIRIIGGHPLIYYSIKNALNSEMITDVIVSTDSPEVRIIAEQMGARVRWRDSFLCGDSITLDSVIFDAVPEEDWSYIVTMQPTSPTLSVLTLDEAIKYTIKNDLDTVISAINAPRLSWREKDGKKIPNYTERLNRQYLPSCYVETGAFVVSKATVVTPNTRIGNKVDVYEVPQDESLDVDTFEDLRSVAAILERQKVAIYVNGNNKRGIGHIYRALEIADEFYVKPDIYYDINQTDSKVFGKTTHNLIAVNGIAELFDKCKEKKYTVFINDILTTSIDYMIGLRSVLPNAKIVNFEDDGEGIIKADLVFNALFHENEYSQVYAGEKYYISGKTFMFYEPITIKDKVEKVFVSFGGADPQNYSDRILNMLIKPEYKKFHFVVVLGRAKNNVDALLKYNKYDNIDVLFDVTNMPELMSGCDIGITSRGRTGYELAILGIPSISMAQNQREEKHGFVCNENGFTYIGLNPADEIIESNLKMYLSMSKESRTRFHEKLLSHDLRGGRKRVMGLINSL</sequence>
<dbReference type="PANTHER" id="PTHR21485:SF6">
    <property type="entry name" value="N-ACYLNEURAMINATE CYTIDYLYLTRANSFERASE-RELATED"/>
    <property type="match status" value="1"/>
</dbReference>
<accession>A0ABM8I4W2</accession>
<dbReference type="EMBL" id="AP027742">
    <property type="protein sequence ID" value="BDZ77316.1"/>
    <property type="molecule type" value="Genomic_DNA"/>
</dbReference>
<dbReference type="Gene3D" id="3.40.50.11190">
    <property type="match status" value="1"/>
</dbReference>
<evidence type="ECO:0000313" key="2">
    <source>
        <dbReference type="Proteomes" id="UP001305815"/>
    </source>
</evidence>
<dbReference type="Pfam" id="PF02348">
    <property type="entry name" value="CTP_transf_3"/>
    <property type="match status" value="1"/>
</dbReference>
<dbReference type="CDD" id="cd02513">
    <property type="entry name" value="CMP-NeuAc_Synthase"/>
    <property type="match status" value="1"/>
</dbReference>